<comment type="caution">
    <text evidence="3">The sequence shown here is derived from an EMBL/GenBank/DDBJ whole genome shotgun (WGS) entry which is preliminary data.</text>
</comment>
<dbReference type="Pfam" id="PF00856">
    <property type="entry name" value="SET"/>
    <property type="match status" value="1"/>
</dbReference>
<dbReference type="EMBL" id="BEYU01000184">
    <property type="protein sequence ID" value="GBG34207.1"/>
    <property type="molecule type" value="Genomic_DNA"/>
</dbReference>
<gene>
    <name evidence="3" type="ORF">FCC1311_104312</name>
</gene>
<accession>A0A2R5GTK8</accession>
<dbReference type="InParanoid" id="A0A2R5GTK8"/>
<protein>
    <submittedName>
        <fullName evidence="3">SET domain-containing protein 7</fullName>
    </submittedName>
</protein>
<dbReference type="InterPro" id="IPR046341">
    <property type="entry name" value="SET_dom_sf"/>
</dbReference>
<feature type="compositionally biased region" description="Gly residues" evidence="1">
    <location>
        <begin position="1"/>
        <end position="11"/>
    </location>
</feature>
<feature type="compositionally biased region" description="Basic and acidic residues" evidence="1">
    <location>
        <begin position="16"/>
        <end position="37"/>
    </location>
</feature>
<dbReference type="PANTHER" id="PTHR47332:SF4">
    <property type="entry name" value="SET DOMAIN-CONTAINING PROTEIN 5"/>
    <property type="match status" value="1"/>
</dbReference>
<proteinExistence type="predicted"/>
<dbReference type="AlphaFoldDB" id="A0A2R5GTK8"/>
<sequence length="208" mass="23594">MKGRASGGPGCGPEVVSHEQDNQLQRHHEAKANMRDDITNGQREYVLQRSDAFHVKEICGKGRGVEAARRISRGEEIERSPCILCPMHEYEKYGRFTIFDSYFYAGRSGAQYLPLGIGCLFNHSEQPNVDFRLKENENEIRYFAARDIEAGEELCIYYGANLWFKNAEQDNVNDSGQDSQCLGEEQVDYVFPAPSLEPDDFPKPSAED</sequence>
<dbReference type="OrthoDB" id="3180714at2759"/>
<dbReference type="Gene3D" id="2.170.270.10">
    <property type="entry name" value="SET domain"/>
    <property type="match status" value="1"/>
</dbReference>
<feature type="region of interest" description="Disordered" evidence="1">
    <location>
        <begin position="1"/>
        <end position="37"/>
    </location>
</feature>
<reference evidence="3 4" key="1">
    <citation type="submission" date="2017-12" db="EMBL/GenBank/DDBJ databases">
        <title>Sequencing, de novo assembly and annotation of complete genome of a new Thraustochytrid species, strain FCC1311.</title>
        <authorList>
            <person name="Sedici K."/>
            <person name="Godart F."/>
            <person name="Aiese Cigliano R."/>
            <person name="Sanseverino W."/>
            <person name="Barakat M."/>
            <person name="Ortet P."/>
            <person name="Marechal E."/>
            <person name="Cagnac O."/>
            <person name="Amato A."/>
        </authorList>
    </citation>
    <scope>NUCLEOTIDE SEQUENCE [LARGE SCALE GENOMIC DNA]</scope>
</reference>
<feature type="domain" description="SET" evidence="2">
    <location>
        <begin position="51"/>
        <end position="159"/>
    </location>
</feature>
<name>A0A2R5GTK8_9STRA</name>
<evidence type="ECO:0000313" key="3">
    <source>
        <dbReference type="EMBL" id="GBG34207.1"/>
    </source>
</evidence>
<organism evidence="3 4">
    <name type="scientific">Hondaea fermentalgiana</name>
    <dbReference type="NCBI Taxonomy" id="2315210"/>
    <lineage>
        <taxon>Eukaryota</taxon>
        <taxon>Sar</taxon>
        <taxon>Stramenopiles</taxon>
        <taxon>Bigyra</taxon>
        <taxon>Labyrinthulomycetes</taxon>
        <taxon>Thraustochytrida</taxon>
        <taxon>Thraustochytriidae</taxon>
        <taxon>Hondaea</taxon>
    </lineage>
</organism>
<evidence type="ECO:0000256" key="1">
    <source>
        <dbReference type="SAM" id="MobiDB-lite"/>
    </source>
</evidence>
<keyword evidence="4" id="KW-1185">Reference proteome</keyword>
<dbReference type="InterPro" id="IPR001214">
    <property type="entry name" value="SET_dom"/>
</dbReference>
<dbReference type="SUPFAM" id="SSF82199">
    <property type="entry name" value="SET domain"/>
    <property type="match status" value="1"/>
</dbReference>
<dbReference type="PROSITE" id="PS50280">
    <property type="entry name" value="SET"/>
    <property type="match status" value="1"/>
</dbReference>
<evidence type="ECO:0000259" key="2">
    <source>
        <dbReference type="PROSITE" id="PS50280"/>
    </source>
</evidence>
<dbReference type="InterPro" id="IPR053185">
    <property type="entry name" value="SET_domain_protein"/>
</dbReference>
<dbReference type="PANTHER" id="PTHR47332">
    <property type="entry name" value="SET DOMAIN-CONTAINING PROTEIN 5"/>
    <property type="match status" value="1"/>
</dbReference>
<dbReference type="SMART" id="SM00317">
    <property type="entry name" value="SET"/>
    <property type="match status" value="1"/>
</dbReference>
<dbReference type="Proteomes" id="UP000241890">
    <property type="component" value="Unassembled WGS sequence"/>
</dbReference>
<evidence type="ECO:0000313" key="4">
    <source>
        <dbReference type="Proteomes" id="UP000241890"/>
    </source>
</evidence>